<evidence type="ECO:0000256" key="1">
    <source>
        <dbReference type="ARBA" id="ARBA00004651"/>
    </source>
</evidence>
<keyword evidence="5 8" id="KW-0812">Transmembrane</keyword>
<feature type="transmembrane region" description="Helical" evidence="8">
    <location>
        <begin position="38"/>
        <end position="54"/>
    </location>
</feature>
<dbReference type="PANTHER" id="PTHR42810">
    <property type="entry name" value="PURINE PERMEASE C1399.01C-RELATED"/>
    <property type="match status" value="1"/>
</dbReference>
<evidence type="ECO:0000256" key="4">
    <source>
        <dbReference type="ARBA" id="ARBA00022475"/>
    </source>
</evidence>
<comment type="subcellular location">
    <subcellularLocation>
        <location evidence="1">Cell membrane</location>
        <topology evidence="1">Multi-pass membrane protein</topology>
    </subcellularLocation>
</comment>
<feature type="transmembrane region" description="Helical" evidence="8">
    <location>
        <begin position="153"/>
        <end position="173"/>
    </location>
</feature>
<feature type="transmembrane region" description="Helical" evidence="8">
    <location>
        <begin position="59"/>
        <end position="75"/>
    </location>
</feature>
<dbReference type="InterPro" id="IPR006042">
    <property type="entry name" value="Xan_ur_permease"/>
</dbReference>
<feature type="transmembrane region" description="Helical" evidence="8">
    <location>
        <begin position="180"/>
        <end position="201"/>
    </location>
</feature>
<dbReference type="InterPro" id="IPR006043">
    <property type="entry name" value="NCS2"/>
</dbReference>
<dbReference type="RefSeq" id="WP_188634594.1">
    <property type="nucleotide sequence ID" value="NZ_BMNN01000001.1"/>
</dbReference>
<evidence type="ECO:0000256" key="3">
    <source>
        <dbReference type="ARBA" id="ARBA00022448"/>
    </source>
</evidence>
<feature type="transmembrane region" description="Helical" evidence="8">
    <location>
        <begin position="331"/>
        <end position="352"/>
    </location>
</feature>
<organism evidence="9 10">
    <name type="scientific">Halopseudomonas pertucinogena</name>
    <dbReference type="NCBI Taxonomy" id="86175"/>
    <lineage>
        <taxon>Bacteria</taxon>
        <taxon>Pseudomonadati</taxon>
        <taxon>Pseudomonadota</taxon>
        <taxon>Gammaproteobacteria</taxon>
        <taxon>Pseudomonadales</taxon>
        <taxon>Pseudomonadaceae</taxon>
        <taxon>Halopseudomonas</taxon>
    </lineage>
</organism>
<feature type="transmembrane region" description="Helical" evidence="8">
    <location>
        <begin position="364"/>
        <end position="381"/>
    </location>
</feature>
<protein>
    <submittedName>
        <fullName evidence="9">Uracil permease</fullName>
    </submittedName>
</protein>
<evidence type="ECO:0000256" key="2">
    <source>
        <dbReference type="ARBA" id="ARBA00008821"/>
    </source>
</evidence>
<feature type="transmembrane region" description="Helical" evidence="8">
    <location>
        <begin position="114"/>
        <end position="133"/>
    </location>
</feature>
<dbReference type="NCBIfam" id="TIGR00801">
    <property type="entry name" value="ncs2"/>
    <property type="match status" value="1"/>
</dbReference>
<evidence type="ECO:0000256" key="7">
    <source>
        <dbReference type="ARBA" id="ARBA00023136"/>
    </source>
</evidence>
<sequence length="417" mass="43314">MENMNTSGWRTLVAGSQMLFVAFGALVLMPLITGMSPSVALFTAGLGTLIFYFVSGRQIPVFLASSFAFIAPILYSNQTWGLPATLGGLVAAGLVYMLLSLAVHLRGPGFIQKLLPPVVVGPVIMVIGLGLASTAVNMASGKSGDGSIQLVDYSTALIISIASLVTTLLVAVYGRGLFRLVPIMAGVAVGYMLSWLLGVASFTQVAQASWLATPEFVRPEFHLAAILFMIPVAIAPAIEHVGDIMAIGAVTGKDYIRKPGLQRTLLGDGLGTSAAAFFGGPPSTTYSEVTGAVVLTRNFNPTVMVWAAVFAICLAFVEKFGAVLLGMPVPVMGGILCLLFGSIAVVGINILIRHNVDLADARNLSIVSVTLVFGIGGMAIGNQTVTLQGISLCGVVAILLNLMLPASKPVAEHDPAP</sequence>
<dbReference type="Proteomes" id="UP000633263">
    <property type="component" value="Unassembled WGS sequence"/>
</dbReference>
<keyword evidence="4" id="KW-1003">Cell membrane</keyword>
<comment type="similarity">
    <text evidence="2">Belongs to the nucleobase:cation symporter-2 (NCS2) (TC 2.A.40) family.</text>
</comment>
<feature type="transmembrane region" description="Helical" evidence="8">
    <location>
        <begin position="12"/>
        <end position="32"/>
    </location>
</feature>
<dbReference type="PANTHER" id="PTHR42810:SF4">
    <property type="entry name" value="URIC ACID TRANSPORTER UACT"/>
    <property type="match status" value="1"/>
</dbReference>
<evidence type="ECO:0000256" key="6">
    <source>
        <dbReference type="ARBA" id="ARBA00022989"/>
    </source>
</evidence>
<feature type="transmembrane region" description="Helical" evidence="8">
    <location>
        <begin position="303"/>
        <end position="325"/>
    </location>
</feature>
<evidence type="ECO:0000313" key="9">
    <source>
        <dbReference type="EMBL" id="GGI87892.1"/>
    </source>
</evidence>
<dbReference type="Pfam" id="PF00860">
    <property type="entry name" value="Xan_ur_permease"/>
    <property type="match status" value="1"/>
</dbReference>
<name>A0ABQ2CIQ4_9GAMM</name>
<evidence type="ECO:0000256" key="5">
    <source>
        <dbReference type="ARBA" id="ARBA00022692"/>
    </source>
</evidence>
<keyword evidence="10" id="KW-1185">Reference proteome</keyword>
<comment type="caution">
    <text evidence="9">The sequence shown here is derived from an EMBL/GenBank/DDBJ whole genome shotgun (WGS) entry which is preliminary data.</text>
</comment>
<feature type="transmembrane region" description="Helical" evidence="8">
    <location>
        <begin position="81"/>
        <end position="102"/>
    </location>
</feature>
<proteinExistence type="inferred from homology"/>
<keyword evidence="3" id="KW-0813">Transport</keyword>
<accession>A0ABQ2CIQ4</accession>
<feature type="transmembrane region" description="Helical" evidence="8">
    <location>
        <begin position="387"/>
        <end position="404"/>
    </location>
</feature>
<dbReference type="PROSITE" id="PS01116">
    <property type="entry name" value="XANTH_URACIL_PERMASE"/>
    <property type="match status" value="1"/>
</dbReference>
<keyword evidence="6 8" id="KW-1133">Transmembrane helix</keyword>
<keyword evidence="7 8" id="KW-0472">Membrane</keyword>
<gene>
    <name evidence="9" type="ORF">GCM10009083_00270</name>
</gene>
<feature type="transmembrane region" description="Helical" evidence="8">
    <location>
        <begin position="221"/>
        <end position="238"/>
    </location>
</feature>
<evidence type="ECO:0000313" key="10">
    <source>
        <dbReference type="Proteomes" id="UP000633263"/>
    </source>
</evidence>
<evidence type="ECO:0000256" key="8">
    <source>
        <dbReference type="SAM" id="Phobius"/>
    </source>
</evidence>
<dbReference type="EMBL" id="BMNN01000001">
    <property type="protein sequence ID" value="GGI87892.1"/>
    <property type="molecule type" value="Genomic_DNA"/>
</dbReference>
<reference evidence="10" key="1">
    <citation type="journal article" date="2019" name="Int. J. Syst. Evol. Microbiol.">
        <title>The Global Catalogue of Microorganisms (GCM) 10K type strain sequencing project: providing services to taxonomists for standard genome sequencing and annotation.</title>
        <authorList>
            <consortium name="The Broad Institute Genomics Platform"/>
            <consortium name="The Broad Institute Genome Sequencing Center for Infectious Disease"/>
            <person name="Wu L."/>
            <person name="Ma J."/>
        </authorList>
    </citation>
    <scope>NUCLEOTIDE SEQUENCE [LARGE SCALE GENOMIC DNA]</scope>
    <source>
        <strain evidence="10">JCM 11590</strain>
    </source>
</reference>